<proteinExistence type="predicted"/>
<reference evidence="1 2" key="1">
    <citation type="submission" date="2014-04" db="EMBL/GenBank/DDBJ databases">
        <authorList>
            <consortium name="DOE Joint Genome Institute"/>
            <person name="Kuo A."/>
            <person name="Kohler A."/>
            <person name="Jargeat P."/>
            <person name="Nagy L.G."/>
            <person name="Floudas D."/>
            <person name="Copeland A."/>
            <person name="Barry K.W."/>
            <person name="Cichocki N."/>
            <person name="Veneault-Fourrey C."/>
            <person name="LaButti K."/>
            <person name="Lindquist E.A."/>
            <person name="Lipzen A."/>
            <person name="Lundell T."/>
            <person name="Morin E."/>
            <person name="Murat C."/>
            <person name="Sun H."/>
            <person name="Tunlid A."/>
            <person name="Henrissat B."/>
            <person name="Grigoriev I.V."/>
            <person name="Hibbett D.S."/>
            <person name="Martin F."/>
            <person name="Nordberg H.P."/>
            <person name="Cantor M.N."/>
            <person name="Hua S.X."/>
        </authorList>
    </citation>
    <scope>NUCLEOTIDE SEQUENCE [LARGE SCALE GENOMIC DNA]</scope>
    <source>
        <strain evidence="1 2">Ve08.2h10</strain>
    </source>
</reference>
<dbReference type="Proteomes" id="UP000054538">
    <property type="component" value="Unassembled WGS sequence"/>
</dbReference>
<evidence type="ECO:0000313" key="2">
    <source>
        <dbReference type="Proteomes" id="UP000054538"/>
    </source>
</evidence>
<accession>A0A0D0DVE1</accession>
<reference evidence="2" key="2">
    <citation type="submission" date="2015-01" db="EMBL/GenBank/DDBJ databases">
        <title>Evolutionary Origins and Diversification of the Mycorrhizal Mutualists.</title>
        <authorList>
            <consortium name="DOE Joint Genome Institute"/>
            <consortium name="Mycorrhizal Genomics Consortium"/>
            <person name="Kohler A."/>
            <person name="Kuo A."/>
            <person name="Nagy L.G."/>
            <person name="Floudas D."/>
            <person name="Copeland A."/>
            <person name="Barry K.W."/>
            <person name="Cichocki N."/>
            <person name="Veneault-Fourrey C."/>
            <person name="LaButti K."/>
            <person name="Lindquist E.A."/>
            <person name="Lipzen A."/>
            <person name="Lundell T."/>
            <person name="Morin E."/>
            <person name="Murat C."/>
            <person name="Riley R."/>
            <person name="Ohm R."/>
            <person name="Sun H."/>
            <person name="Tunlid A."/>
            <person name="Henrissat B."/>
            <person name="Grigoriev I.V."/>
            <person name="Hibbett D.S."/>
            <person name="Martin F."/>
        </authorList>
    </citation>
    <scope>NUCLEOTIDE SEQUENCE [LARGE SCALE GENOMIC DNA]</scope>
    <source>
        <strain evidence="2">Ve08.2h10</strain>
    </source>
</reference>
<protein>
    <submittedName>
        <fullName evidence="1">Uncharacterized protein</fullName>
    </submittedName>
</protein>
<dbReference type="AlphaFoldDB" id="A0A0D0DVE1"/>
<organism evidence="1 2">
    <name type="scientific">Paxillus rubicundulus Ve08.2h10</name>
    <dbReference type="NCBI Taxonomy" id="930991"/>
    <lineage>
        <taxon>Eukaryota</taxon>
        <taxon>Fungi</taxon>
        <taxon>Dikarya</taxon>
        <taxon>Basidiomycota</taxon>
        <taxon>Agaricomycotina</taxon>
        <taxon>Agaricomycetes</taxon>
        <taxon>Agaricomycetidae</taxon>
        <taxon>Boletales</taxon>
        <taxon>Paxilineae</taxon>
        <taxon>Paxillaceae</taxon>
        <taxon>Paxillus</taxon>
    </lineage>
</organism>
<feature type="non-terminal residue" evidence="1">
    <location>
        <position position="81"/>
    </location>
</feature>
<keyword evidence="2" id="KW-1185">Reference proteome</keyword>
<name>A0A0D0DVE1_9AGAM</name>
<dbReference type="InParanoid" id="A0A0D0DVE1"/>
<gene>
    <name evidence="1" type="ORF">PAXRUDRAFT_829018</name>
</gene>
<sequence>MVVKTPLRLNKASGRESTTACTFSEQNWGSITRKLTIAVSRQTTEQVAAILELARVAWLDEMDMELDEGVVDSDDEYSTIC</sequence>
<evidence type="ECO:0000313" key="1">
    <source>
        <dbReference type="EMBL" id="KIK93426.1"/>
    </source>
</evidence>
<dbReference type="EMBL" id="KN825186">
    <property type="protein sequence ID" value="KIK93426.1"/>
    <property type="molecule type" value="Genomic_DNA"/>
</dbReference>
<dbReference type="OrthoDB" id="2690833at2759"/>
<dbReference type="HOGENOM" id="CLU_2580352_0_0_1"/>